<dbReference type="AlphaFoldDB" id="A0AAV4PID0"/>
<evidence type="ECO:0000313" key="2">
    <source>
        <dbReference type="EMBL" id="GIX95501.1"/>
    </source>
</evidence>
<comment type="caution">
    <text evidence="2">The sequence shown here is derived from an EMBL/GenBank/DDBJ whole genome shotgun (WGS) entry which is preliminary data.</text>
</comment>
<gene>
    <name evidence="2" type="primary">AVEN_48122_1</name>
    <name evidence="2" type="ORF">CEXT_802341</name>
</gene>
<organism evidence="2 3">
    <name type="scientific">Caerostris extrusa</name>
    <name type="common">Bark spider</name>
    <name type="synonym">Caerostris bankana</name>
    <dbReference type="NCBI Taxonomy" id="172846"/>
    <lineage>
        <taxon>Eukaryota</taxon>
        <taxon>Metazoa</taxon>
        <taxon>Ecdysozoa</taxon>
        <taxon>Arthropoda</taxon>
        <taxon>Chelicerata</taxon>
        <taxon>Arachnida</taxon>
        <taxon>Araneae</taxon>
        <taxon>Araneomorphae</taxon>
        <taxon>Entelegynae</taxon>
        <taxon>Araneoidea</taxon>
        <taxon>Araneidae</taxon>
        <taxon>Caerostris</taxon>
    </lineage>
</organism>
<dbReference type="EMBL" id="BPLR01004529">
    <property type="protein sequence ID" value="GIX95501.1"/>
    <property type="molecule type" value="Genomic_DNA"/>
</dbReference>
<feature type="compositionally biased region" description="Polar residues" evidence="1">
    <location>
        <begin position="10"/>
        <end position="20"/>
    </location>
</feature>
<dbReference type="Proteomes" id="UP001054945">
    <property type="component" value="Unassembled WGS sequence"/>
</dbReference>
<sequence length="87" mass="9813">MEHEDKQIASVETSHLNGFSDSDAHDIKDLSPIGPVVESIETNSNKESVVQSDMPMLLQVFKNAYDQRLASINNNPDLDQNKKMRKK</sequence>
<keyword evidence="3" id="KW-1185">Reference proteome</keyword>
<accession>A0AAV4PID0</accession>
<evidence type="ECO:0000313" key="3">
    <source>
        <dbReference type="Proteomes" id="UP001054945"/>
    </source>
</evidence>
<reference evidence="2 3" key="1">
    <citation type="submission" date="2021-06" db="EMBL/GenBank/DDBJ databases">
        <title>Caerostris extrusa draft genome.</title>
        <authorList>
            <person name="Kono N."/>
            <person name="Arakawa K."/>
        </authorList>
    </citation>
    <scope>NUCLEOTIDE SEQUENCE [LARGE SCALE GENOMIC DNA]</scope>
</reference>
<feature type="region of interest" description="Disordered" evidence="1">
    <location>
        <begin position="1"/>
        <end position="30"/>
    </location>
</feature>
<name>A0AAV4PID0_CAEEX</name>
<proteinExistence type="predicted"/>
<protein>
    <submittedName>
        <fullName evidence="2">Uncharacterized protein</fullName>
    </submittedName>
</protein>
<evidence type="ECO:0000256" key="1">
    <source>
        <dbReference type="SAM" id="MobiDB-lite"/>
    </source>
</evidence>